<dbReference type="GO" id="GO:1990592">
    <property type="term" value="P:protein K69-linked ufmylation"/>
    <property type="evidence" value="ECO:0007669"/>
    <property type="project" value="TreeGrafter"/>
</dbReference>
<dbReference type="Pfam" id="PF09743">
    <property type="entry name" value="E3_UFM1_ligase"/>
    <property type="match status" value="1"/>
</dbReference>
<organism evidence="3">
    <name type="scientific">Aphanomyces invadans</name>
    <dbReference type="NCBI Taxonomy" id="157072"/>
    <lineage>
        <taxon>Eukaryota</taxon>
        <taxon>Sar</taxon>
        <taxon>Stramenopiles</taxon>
        <taxon>Oomycota</taxon>
        <taxon>Saprolegniomycetes</taxon>
        <taxon>Saprolegniales</taxon>
        <taxon>Verrucalvaceae</taxon>
        <taxon>Aphanomyces</taxon>
    </lineage>
</organism>
<dbReference type="PANTHER" id="PTHR31057">
    <property type="entry name" value="E3 UFM1-PROTEIN LIGASE 1"/>
    <property type="match status" value="1"/>
</dbReference>
<dbReference type="EMBL" id="KI913952">
    <property type="protein sequence ID" value="ETW10237.1"/>
    <property type="molecule type" value="Genomic_DNA"/>
</dbReference>
<dbReference type="GO" id="GO:0061666">
    <property type="term" value="F:UFM1 ligase activity"/>
    <property type="evidence" value="ECO:0007669"/>
    <property type="project" value="InterPro"/>
</dbReference>
<reference evidence="3" key="1">
    <citation type="submission" date="2013-12" db="EMBL/GenBank/DDBJ databases">
        <title>The Genome Sequence of Aphanomyces invadans NJM9701.</title>
        <authorList>
            <consortium name="The Broad Institute Genomics Platform"/>
            <person name="Russ C."/>
            <person name="Tyler B."/>
            <person name="van West P."/>
            <person name="Dieguez-Uribeondo J."/>
            <person name="Young S.K."/>
            <person name="Zeng Q."/>
            <person name="Gargeya S."/>
            <person name="Fitzgerald M."/>
            <person name="Abouelleil A."/>
            <person name="Alvarado L."/>
            <person name="Chapman S.B."/>
            <person name="Gainer-Dewar J."/>
            <person name="Goldberg J."/>
            <person name="Griggs A."/>
            <person name="Gujja S."/>
            <person name="Hansen M."/>
            <person name="Howarth C."/>
            <person name="Imamovic A."/>
            <person name="Ireland A."/>
            <person name="Larimer J."/>
            <person name="McCowan C."/>
            <person name="Murphy C."/>
            <person name="Pearson M."/>
            <person name="Poon T.W."/>
            <person name="Priest M."/>
            <person name="Roberts A."/>
            <person name="Saif S."/>
            <person name="Shea T."/>
            <person name="Sykes S."/>
            <person name="Wortman J."/>
            <person name="Nusbaum C."/>
            <person name="Birren B."/>
        </authorList>
    </citation>
    <scope>NUCLEOTIDE SEQUENCE [LARGE SCALE GENOMIC DNA]</scope>
    <source>
        <strain evidence="3">NJM9701</strain>
    </source>
</reference>
<proteinExistence type="predicted"/>
<dbReference type="InterPro" id="IPR018611">
    <property type="entry name" value="Ufl1"/>
</dbReference>
<dbReference type="VEuPathDB" id="FungiDB:H310_00591"/>
<evidence type="ECO:0000313" key="3">
    <source>
        <dbReference type="EMBL" id="ETW10237.1"/>
    </source>
</evidence>
<dbReference type="GO" id="GO:0032434">
    <property type="term" value="P:regulation of proteasomal ubiquitin-dependent protein catabolic process"/>
    <property type="evidence" value="ECO:0007669"/>
    <property type="project" value="TreeGrafter"/>
</dbReference>
<dbReference type="eggNOG" id="KOG2235">
    <property type="taxonomic scope" value="Eukaryota"/>
</dbReference>
<accession>A0A024UWB8</accession>
<dbReference type="GeneID" id="20077641"/>
<dbReference type="InterPro" id="IPR056579">
    <property type="entry name" value="Ufl1_N"/>
</dbReference>
<dbReference type="OrthoDB" id="10258297at2759"/>
<feature type="domain" description="E3 UFM1-protein ligase 1-like N-terminal" evidence="2">
    <location>
        <begin position="3"/>
        <end position="272"/>
    </location>
</feature>
<dbReference type="GO" id="GO:0034976">
    <property type="term" value="P:response to endoplasmic reticulum stress"/>
    <property type="evidence" value="ECO:0007669"/>
    <property type="project" value="TreeGrafter"/>
</dbReference>
<sequence length="742" mass="81769">MDEIRALQRELAVAQEEKEVFLLSERNIIDILIKLQALQKVELIFTSNAKAVLTPGQLQKEILEHVQSHAGRVSLHELHISINVGMSYIEKYAKEIVNNQSQTNNVHLVGDELISDNYLDTIMAHVRDGVVQDTGFITIGQVAQQYGVPVEFVRDAIHARFDSVLTNVHLKDTVLYTSSYVQTQLERLGDVARALTRPTLLSEIAASSPALDEHLVAASLADLIASHAVEGHLRGREFVPTAFVESQRQTIYDFFIANNYLPHALAAQLQVASRPYDFLKKRFPDCIDLDDVVVSGALLLHLEGVVEGLHHDRNSTWLDVRSELPSSAMDAKNAAKLLTKALDRVKAQTKMSPVTSVVQIGGVFAVNAAVLTQTMDKFQDVAKVRASHAAYGALEVGSSDSKANKTKPSTGKASGTKGKAAPHRTIYLTHDEQVELIMSWFDHCEGEDEFVAALLESLHDSVEGCFATAAAKAETTIHRGDSYIRRELTERFEAGFHDRVGHLVVFQKAINKLTIKLAMATDGSEGLAVIERAIVRSTGLDLSAWVLQYVNEHHQLELEGVPTILDPHSPQPTMTILSPSHERILKKRVTYASTVVELWRVAQGASLADLMQHISQVASAMGIPSKKLDRKKEKAIVAAFKQRLGRSLEECVQDVESDFNVILGIVCSLVFFRVTSMALPLPLSASDIQAVYPVLRHAFESSGVAADTIQLVDDMHRAATELQLLQENQVLVRRAMDVLVTA</sequence>
<dbReference type="AlphaFoldDB" id="A0A024UWB8"/>
<name>A0A024UWB8_9STRA</name>
<dbReference type="GO" id="GO:0005789">
    <property type="term" value="C:endoplasmic reticulum membrane"/>
    <property type="evidence" value="ECO:0007669"/>
    <property type="project" value="TreeGrafter"/>
</dbReference>
<protein>
    <recommendedName>
        <fullName evidence="2">E3 UFM1-protein ligase 1-like N-terminal domain-containing protein</fullName>
    </recommendedName>
</protein>
<evidence type="ECO:0000259" key="2">
    <source>
        <dbReference type="Pfam" id="PF09743"/>
    </source>
</evidence>
<dbReference type="RefSeq" id="XP_008861648.1">
    <property type="nucleotide sequence ID" value="XM_008863426.1"/>
</dbReference>
<feature type="compositionally biased region" description="Polar residues" evidence="1">
    <location>
        <begin position="398"/>
        <end position="413"/>
    </location>
</feature>
<feature type="region of interest" description="Disordered" evidence="1">
    <location>
        <begin position="397"/>
        <end position="419"/>
    </location>
</feature>
<gene>
    <name evidence="3" type="ORF">H310_00591</name>
</gene>
<dbReference type="STRING" id="157072.A0A024UWB8"/>
<dbReference type="PANTHER" id="PTHR31057:SF0">
    <property type="entry name" value="E3 UFM1-PROTEIN LIGASE 1"/>
    <property type="match status" value="1"/>
</dbReference>
<evidence type="ECO:0000256" key="1">
    <source>
        <dbReference type="SAM" id="MobiDB-lite"/>
    </source>
</evidence>